<dbReference type="InterPro" id="IPR035782">
    <property type="entry name" value="SPRY_RanBP9/10"/>
</dbReference>
<dbReference type="Pfam" id="PF00622">
    <property type="entry name" value="SPRY"/>
    <property type="match status" value="1"/>
</dbReference>
<gene>
    <name evidence="7" type="ORF">CIRG_05845</name>
</gene>
<dbReference type="PROSITE" id="PS50188">
    <property type="entry name" value="B302_SPRY"/>
    <property type="match status" value="1"/>
</dbReference>
<feature type="region of interest" description="Disordered" evidence="4">
    <location>
        <begin position="269"/>
        <end position="289"/>
    </location>
</feature>
<dbReference type="Proteomes" id="UP000054565">
    <property type="component" value="Unassembled WGS sequence"/>
</dbReference>
<evidence type="ECO:0000256" key="3">
    <source>
        <dbReference type="ARBA" id="ARBA00018741"/>
    </source>
</evidence>
<sequence>MAKKKRTGSRTRLQSRWVAGSANAPIIIIRERDPDFLRPDTTAWKERRSASPGNPARGISPGQIIVQKAPTRGAGNALERTTIPAQNRAWDAWEGTRLSSTTACCRGERELPGRAKVGSASVLMQSSDRILSYMLRAMDRLEGRLLSAPDLVERQREHGVYERADKERNPRVACLAHAGVSSSAGGHLLDEKDLEMDAKSASECSSAVEKRSLEVSRHRPTVADLVFAPDDAVGEIDWGGKQNDQNPLPSQLVLLDLVSLKSLPRISPNSPSHLFPPPSPPDCLESPPRSVNAYGPLRLLSLHGSSLRLYRGRRMTNVPHSPSGSGRAPNTASFSSGPNIISYPRRSSYASVVSGAASTHHPPAWSGAPASLGTATPSSSYPPQYNRLHRQAGYSFDEEMQMNGGASSGNNSWRRAAGLPDHSRQFAKALAYGSGGVGGGVVVGGAGAGGPTFMQQTNQFFTPSYLKSSKYIAQLAAANKSKATGHKDSSSAQSSNAPSLSTSSSNANLHRMAPSHRGMTYDIIEHIDTSDEDTLSAKPSRWNELDKYSGLDLMGDGLEVRYMGQANKQELEAAAVRANHPMPPQCGIYYYEVTIIAKSADGMIGMGFSNNKASLERLPGWEQESWAYHGDDGKTFFGDNQGQGKPYGPTFGVEDTIGCGVNFATGTAFFTKNGMFLGNAFRDLKLGKVFPSIGMKKYPGCHVKTNFGQFPFVFDIDGMMAQERRNIQMDIRSTNVSHLYPPLTESVLLQELVAQFLAHDGYVETARAFAEEVREETKALQNGRVTPLKDYTVEDDADAVNRQQIRTAILDGDIDKALELTKTYYDTVLENNPQIYFRLRCRKFLEIVRSYSEPETSQPGKRVKSTKEPAGDNSGDIFTHDMELDHQMQDVQDPEEMDTEPAAKDLYRAKEALEYGQQLKADYMNDDKKQYEKTLNDIFSLVAYSDPKTSPHGHLLDPSGRVVVAEELNSAILVSLGKSSSAALERLYQQTEALINEISEDGGVGAFINVRNDYLTG</sequence>
<organism evidence="7 8">
    <name type="scientific">Coccidioides immitis RMSCC 2394</name>
    <dbReference type="NCBI Taxonomy" id="404692"/>
    <lineage>
        <taxon>Eukaryota</taxon>
        <taxon>Fungi</taxon>
        <taxon>Dikarya</taxon>
        <taxon>Ascomycota</taxon>
        <taxon>Pezizomycotina</taxon>
        <taxon>Eurotiomycetes</taxon>
        <taxon>Eurotiomycetidae</taxon>
        <taxon>Onygenales</taxon>
        <taxon>Onygenaceae</taxon>
        <taxon>Coccidioides</taxon>
    </lineage>
</organism>
<dbReference type="InterPro" id="IPR043136">
    <property type="entry name" value="B30.2/SPRY_sf"/>
</dbReference>
<comment type="function">
    <text evidence="1">Involved in the proteasome-dependent degradation of fructose-1,6-bisphosphatase.</text>
</comment>
<reference evidence="8" key="1">
    <citation type="journal article" date="2010" name="Genome Res.">
        <title>Population genomic sequencing of Coccidioides fungi reveals recent hybridization and transposon control.</title>
        <authorList>
            <person name="Neafsey D.E."/>
            <person name="Barker B.M."/>
            <person name="Sharpton T.J."/>
            <person name="Stajich J.E."/>
            <person name="Park D.J."/>
            <person name="Whiston E."/>
            <person name="Hung C.-Y."/>
            <person name="McMahan C."/>
            <person name="White J."/>
            <person name="Sykes S."/>
            <person name="Heiman D."/>
            <person name="Young S."/>
            <person name="Zeng Q."/>
            <person name="Abouelleil A."/>
            <person name="Aftuck L."/>
            <person name="Bessette D."/>
            <person name="Brown A."/>
            <person name="FitzGerald M."/>
            <person name="Lui A."/>
            <person name="Macdonald J.P."/>
            <person name="Priest M."/>
            <person name="Orbach M.J."/>
            <person name="Galgiani J.N."/>
            <person name="Kirkland T.N."/>
            <person name="Cole G.T."/>
            <person name="Birren B.W."/>
            <person name="Henn M.R."/>
            <person name="Taylor J.W."/>
            <person name="Rounsley S.D."/>
        </authorList>
    </citation>
    <scope>NUCLEOTIDE SEQUENCE [LARGE SCALE GENOMIC DNA]</scope>
    <source>
        <strain evidence="8">RMSCC 2394</strain>
    </source>
</reference>
<evidence type="ECO:0000259" key="6">
    <source>
        <dbReference type="PROSITE" id="PS50897"/>
    </source>
</evidence>
<evidence type="ECO:0000256" key="2">
    <source>
        <dbReference type="ARBA" id="ARBA00017917"/>
    </source>
</evidence>
<feature type="region of interest" description="Disordered" evidence="4">
    <location>
        <begin position="483"/>
        <end position="512"/>
    </location>
</feature>
<name>A0A0J6YGH4_COCIT</name>
<evidence type="ECO:0000313" key="7">
    <source>
        <dbReference type="EMBL" id="KMP06164.1"/>
    </source>
</evidence>
<dbReference type="Gene3D" id="2.60.120.920">
    <property type="match status" value="1"/>
</dbReference>
<accession>A0A0J6YGH4</accession>
<dbReference type="SMART" id="SM00757">
    <property type="entry name" value="CRA"/>
    <property type="match status" value="1"/>
</dbReference>
<dbReference type="InterPro" id="IPR013144">
    <property type="entry name" value="CRA_dom"/>
</dbReference>
<dbReference type="AlphaFoldDB" id="A0A0J6YGH4"/>
<evidence type="ECO:0000313" key="8">
    <source>
        <dbReference type="Proteomes" id="UP000054565"/>
    </source>
</evidence>
<evidence type="ECO:0000256" key="1">
    <source>
        <dbReference type="ARBA" id="ARBA00002343"/>
    </source>
</evidence>
<dbReference type="InterPro" id="IPR024964">
    <property type="entry name" value="CTLH/CRA"/>
</dbReference>
<dbReference type="InterPro" id="IPR003877">
    <property type="entry name" value="SPRY_dom"/>
</dbReference>
<feature type="compositionally biased region" description="Polar residues" evidence="4">
    <location>
        <begin position="318"/>
        <end position="337"/>
    </location>
</feature>
<dbReference type="SMART" id="SM00668">
    <property type="entry name" value="CTLH"/>
    <property type="match status" value="1"/>
</dbReference>
<proteinExistence type="predicted"/>
<evidence type="ECO:0000259" key="5">
    <source>
        <dbReference type="PROSITE" id="PS50188"/>
    </source>
</evidence>
<dbReference type="InterPro" id="IPR001870">
    <property type="entry name" value="B30.2/SPRY"/>
</dbReference>
<dbReference type="InterPro" id="IPR006594">
    <property type="entry name" value="LisH"/>
</dbReference>
<dbReference type="InterPro" id="IPR050618">
    <property type="entry name" value="Ubq-SigPath_Reg"/>
</dbReference>
<dbReference type="PANTHER" id="PTHR12864">
    <property type="entry name" value="RAN BINDING PROTEIN 9-RELATED"/>
    <property type="match status" value="1"/>
</dbReference>
<feature type="compositionally biased region" description="Low complexity" evidence="4">
    <location>
        <begin position="490"/>
        <end position="508"/>
    </location>
</feature>
<dbReference type="CDD" id="cd12909">
    <property type="entry name" value="SPRY_RanBP9_10"/>
    <property type="match status" value="1"/>
</dbReference>
<dbReference type="PROSITE" id="PS50896">
    <property type="entry name" value="LISH"/>
    <property type="match status" value="1"/>
</dbReference>
<evidence type="ECO:0000256" key="4">
    <source>
        <dbReference type="SAM" id="MobiDB-lite"/>
    </source>
</evidence>
<dbReference type="PROSITE" id="PS50897">
    <property type="entry name" value="CTLH"/>
    <property type="match status" value="1"/>
</dbReference>
<dbReference type="SMART" id="SM00449">
    <property type="entry name" value="SPRY"/>
    <property type="match status" value="1"/>
</dbReference>
<feature type="domain" description="B30.2/SPRY" evidence="5">
    <location>
        <begin position="519"/>
        <end position="712"/>
    </location>
</feature>
<dbReference type="EMBL" id="DS028096">
    <property type="protein sequence ID" value="KMP06164.1"/>
    <property type="molecule type" value="Genomic_DNA"/>
</dbReference>
<dbReference type="SMART" id="SM00667">
    <property type="entry name" value="LisH"/>
    <property type="match status" value="1"/>
</dbReference>
<dbReference type="InterPro" id="IPR013320">
    <property type="entry name" value="ConA-like_dom_sf"/>
</dbReference>
<feature type="domain" description="CTLH" evidence="6">
    <location>
        <begin position="798"/>
        <end position="855"/>
    </location>
</feature>
<dbReference type="InterPro" id="IPR006595">
    <property type="entry name" value="CTLH_C"/>
</dbReference>
<protein>
    <recommendedName>
        <fullName evidence="3">Protein FYV10</fullName>
    </recommendedName>
    <alternativeName>
        <fullName evidence="2">Protein fyv10</fullName>
    </alternativeName>
</protein>
<feature type="region of interest" description="Disordered" evidence="4">
    <location>
        <begin position="315"/>
        <end position="337"/>
    </location>
</feature>
<dbReference type="SUPFAM" id="SSF49899">
    <property type="entry name" value="Concanavalin A-like lectins/glucanases"/>
    <property type="match status" value="1"/>
</dbReference>
<dbReference type="STRING" id="404692.A0A0J6YGH4"/>
<dbReference type="Pfam" id="PF10607">
    <property type="entry name" value="CTLH"/>
    <property type="match status" value="1"/>
</dbReference>
<dbReference type="OrthoDB" id="25503at2759"/>